<dbReference type="STRING" id="693977.Deipr_1695"/>
<feature type="compositionally biased region" description="Low complexity" evidence="1">
    <location>
        <begin position="76"/>
        <end position="89"/>
    </location>
</feature>
<dbReference type="AlphaFoldDB" id="F0RL37"/>
<dbReference type="HOGENOM" id="CLU_882012_0_0_0"/>
<feature type="region of interest" description="Disordered" evidence="1">
    <location>
        <begin position="238"/>
        <end position="315"/>
    </location>
</feature>
<organism evidence="2 3">
    <name type="scientific">Deinococcus proteolyticus (strain ATCC 35074 / DSM 20540 / JCM 6276 / NBRC 101906 / NCIMB 13154 / VKM Ac-1939 / CCM 2703 / MRP)</name>
    <dbReference type="NCBI Taxonomy" id="693977"/>
    <lineage>
        <taxon>Bacteria</taxon>
        <taxon>Thermotogati</taxon>
        <taxon>Deinococcota</taxon>
        <taxon>Deinococci</taxon>
        <taxon>Deinococcales</taxon>
        <taxon>Deinococcaceae</taxon>
        <taxon>Deinococcus</taxon>
    </lineage>
</organism>
<feature type="compositionally biased region" description="Basic and acidic residues" evidence="1">
    <location>
        <begin position="1"/>
        <end position="17"/>
    </location>
</feature>
<reference evidence="3" key="1">
    <citation type="submission" date="2011-02" db="EMBL/GenBank/DDBJ databases">
        <title>The complete sequence of chromosome of Deinococcus proteolyticus DSM 20540.</title>
        <authorList>
            <consortium name="US DOE Joint Genome Institute (JGI-PGF)"/>
            <person name="Lucas S."/>
            <person name="Copeland A."/>
            <person name="Lapidus A."/>
            <person name="Bruce D."/>
            <person name="Goodwin L."/>
            <person name="Pitluck S."/>
            <person name="Kyrpides N."/>
            <person name="Mavromatis K."/>
            <person name="Pagani I."/>
            <person name="Ivanova N."/>
            <person name="Ovchinnikova G."/>
            <person name="Zeytun A."/>
            <person name="Detter J.C."/>
            <person name="Han C."/>
            <person name="Land M."/>
            <person name="Hauser L."/>
            <person name="Markowitz V."/>
            <person name="Cheng J.-F."/>
            <person name="Hugenholtz P."/>
            <person name="Woyke T."/>
            <person name="Wu D."/>
            <person name="Pukall R."/>
            <person name="Steenblock K."/>
            <person name="Brambilla E."/>
            <person name="Klenk H.-P."/>
            <person name="Eisen J.A."/>
        </authorList>
    </citation>
    <scope>NUCLEOTIDE SEQUENCE [LARGE SCALE GENOMIC DNA]</scope>
    <source>
        <strain evidence="3">ATCC 35074 / DSM 20540 / JCM 6276 / NBRC 101906 / NCIMB 13154 / VKM Ac-1939 / CCM 2703 / MRP</strain>
    </source>
</reference>
<feature type="compositionally biased region" description="Basic and acidic residues" evidence="1">
    <location>
        <begin position="91"/>
        <end position="101"/>
    </location>
</feature>
<name>F0RL37_DEIPM</name>
<evidence type="ECO:0000313" key="2">
    <source>
        <dbReference type="EMBL" id="ADY26829.1"/>
    </source>
</evidence>
<feature type="region of interest" description="Disordered" evidence="1">
    <location>
        <begin position="1"/>
        <end position="105"/>
    </location>
</feature>
<protein>
    <submittedName>
        <fullName evidence="2">Uncharacterized protein</fullName>
    </submittedName>
</protein>
<dbReference type="EMBL" id="CP002536">
    <property type="protein sequence ID" value="ADY26829.1"/>
    <property type="molecule type" value="Genomic_DNA"/>
</dbReference>
<evidence type="ECO:0000256" key="1">
    <source>
        <dbReference type="SAM" id="MobiDB-lite"/>
    </source>
</evidence>
<keyword evidence="3" id="KW-1185">Reference proteome</keyword>
<dbReference type="Proteomes" id="UP000007718">
    <property type="component" value="Chromosome"/>
</dbReference>
<dbReference type="KEGG" id="dpt:Deipr_1695"/>
<feature type="compositionally biased region" description="Low complexity" evidence="1">
    <location>
        <begin position="45"/>
        <end position="61"/>
    </location>
</feature>
<gene>
    <name evidence="2" type="ordered locus">Deipr_1695</name>
</gene>
<reference evidence="2 3" key="2">
    <citation type="journal article" date="2012" name="Stand. Genomic Sci.">
        <title>Complete genome sequence of the orange-red pigmented, radioresistant Deinococcus proteolyticus type strain (MRP(T)).</title>
        <authorList>
            <person name="Copeland A."/>
            <person name="Zeytun A."/>
            <person name="Yassawong M."/>
            <person name="Nolan M."/>
            <person name="Lucas S."/>
            <person name="Hammon N."/>
            <person name="Deshpande S."/>
            <person name="Cheng J.F."/>
            <person name="Han C."/>
            <person name="Tapia R."/>
            <person name="Goodwin L.A."/>
            <person name="Pitluck S."/>
            <person name="Mavromatis K."/>
            <person name="Liolios K."/>
            <person name="Pagani I."/>
            <person name="Ivanova N."/>
            <person name="Mikhailova N."/>
            <person name="Pati A."/>
            <person name="Chen A."/>
            <person name="Palaniappan K."/>
            <person name="Land M."/>
            <person name="Hauser L."/>
            <person name="Jeffries C.D."/>
            <person name="Brambilla E.M."/>
            <person name="Rohde M."/>
            <person name="Sikorski J."/>
            <person name="Pukall R."/>
            <person name="Goker M."/>
            <person name="Detter J.C."/>
            <person name="Woyke T."/>
            <person name="Bristow J."/>
            <person name="Eisen J.A."/>
            <person name="Markowitz V."/>
            <person name="Hugenholtz P."/>
            <person name="Kyrpides N.C."/>
            <person name="Klenk H.P."/>
            <person name="Lapidus A."/>
        </authorList>
    </citation>
    <scope>NUCLEOTIDE SEQUENCE [LARGE SCALE GENOMIC DNA]</scope>
    <source>
        <strain evidence="3">ATCC 35074 / DSM 20540 / JCM 6276 / NBRC 101906 / NCIMB 13154 / VKM Ac-1939 / CCM 2703 / MRP</strain>
    </source>
</reference>
<accession>F0RL37</accession>
<proteinExistence type="predicted"/>
<evidence type="ECO:0000313" key="3">
    <source>
        <dbReference type="Proteomes" id="UP000007718"/>
    </source>
</evidence>
<dbReference type="OrthoDB" id="71881at2"/>
<dbReference type="RefSeq" id="WP_013615437.1">
    <property type="nucleotide sequence ID" value="NC_015161.1"/>
</dbReference>
<feature type="compositionally biased region" description="Basic and acidic residues" evidence="1">
    <location>
        <begin position="253"/>
        <end position="271"/>
    </location>
</feature>
<sequence>MTTPERDPQQRPEDRTVPADAADTLTSTDRTAPSDGKPLYAEQDLQQAGQLGTAATAATGTRDSRSEPSAASLSGTSHSAANSTATAESAEVEHAGKRGEVRTITYSAETGGVQVVQDDPVHTHSGQEREEGGVLDSLKETLLSRTEGLRQRGGQLANTARLKMEVMSYSRDLESLYARLGRAYHHRADGEILAVIEQEIVQVERDIALRERQLESQDVSRELQVQRARAERRQPAVNLPEPTVPGVVGGFGVEERPPRTEHHLETEKRDTFFGLDKGGVDQQTTVSRGNAAFDTQIEPEDSVVSLDDLEKADNR</sequence>